<evidence type="ECO:0000313" key="3">
    <source>
        <dbReference type="Proteomes" id="UP001139286"/>
    </source>
</evidence>
<feature type="domain" description="HYR-like" evidence="1">
    <location>
        <begin position="73"/>
        <end position="142"/>
    </location>
</feature>
<dbReference type="Pfam" id="PF23237">
    <property type="entry name" value="HYR_4C"/>
    <property type="match status" value="1"/>
</dbReference>
<gene>
    <name evidence="2" type="ORF">LG651_13465</name>
</gene>
<dbReference type="EMBL" id="JAJAPX010000006">
    <property type="protein sequence ID" value="MCB4809259.1"/>
    <property type="molecule type" value="Genomic_DNA"/>
</dbReference>
<dbReference type="PANTHER" id="PTHR46343">
    <property type="entry name" value="HYR DOMAIN-CONTAINING PROTEIN"/>
    <property type="match status" value="1"/>
</dbReference>
<organism evidence="2 3">
    <name type="scientific">Neotamlana sargassicola</name>
    <dbReference type="NCBI Taxonomy" id="2883125"/>
    <lineage>
        <taxon>Bacteria</taxon>
        <taxon>Pseudomonadati</taxon>
        <taxon>Bacteroidota</taxon>
        <taxon>Flavobacteriia</taxon>
        <taxon>Flavobacteriales</taxon>
        <taxon>Flavobacteriaceae</taxon>
        <taxon>Neotamlana</taxon>
    </lineage>
</organism>
<dbReference type="Gene3D" id="2.60.40.10">
    <property type="entry name" value="Immunoglobulins"/>
    <property type="match status" value="2"/>
</dbReference>
<dbReference type="InterPro" id="IPR013783">
    <property type="entry name" value="Ig-like_fold"/>
</dbReference>
<dbReference type="InterPro" id="IPR057078">
    <property type="entry name" value="HYR-4C"/>
</dbReference>
<accession>A0A9X1IAB3</accession>
<dbReference type="InterPro" id="IPR026341">
    <property type="entry name" value="T9SS_type_B"/>
</dbReference>
<dbReference type="RefSeq" id="WP_226696639.1">
    <property type="nucleotide sequence ID" value="NZ_JAJAPX010000006.1"/>
</dbReference>
<keyword evidence="3" id="KW-1185">Reference proteome</keyword>
<name>A0A9X1IAB3_9FLAO</name>
<feature type="non-terminal residue" evidence="2">
    <location>
        <position position="1"/>
    </location>
</feature>
<sequence>TDLNNWLASNAGASASDDCASITWSNDFNALSDDCGLTGAATVTFTATDACGNSVSTTATFTVEDTTAPTLPTAPEDVTYECIDEVPSPEYLTASDACSGEYNSIGVDTVDDSDSCNIIITRTWTFTDSCNNTSSTSQIITVKDTTGPVLDLPDNVSAECSDDLTPIAFGTATATDNCDPNPEVTYNDVITNGACKGTYTITRTWTATDACGNISTADQTISTSDSTPPVFDQVNLPGDVVVECDAVPQAITLTATDNCGNAIVTVNDEITQGNCDQNYIITRTYTATDDCGLTNTHIQTITVQDTTAPEFVEALPLANIVVECDAVPMAETLTATDTCGSATVSVSDVRTDGDCLNSYTIARTWTATDECGLTTSFTQNILVQDTTAPTFNETMPRDITVECDAVPDAETITASDNCGDATVTVTDTRTDGNCISNYTISRVWTATDECGLTTTHTQTITVQDTTAPVPASTYDEVLDVSCTDIPDTPSLSFEDNCSENITVSFEEVSTFVENVFEDYQITRTWTVMDECANQATYTQTLNVTLDEIYSEVVAEDICYNNGAINLNDQLSSSINTNGNWEIIEGDLNATLTGNIFDPTMLELSEDFLPESGGIDYRFRYTTTDQGCLSIIEVVMNVHADCVVLPCGENDINISKAITPNGDGINDTFDIEGIDLCGFVAEVKIFNRWGALVYESNNYTLGSIKTSGAQGDWDGSSPKSSVGNAGKLPNGTYYYIIKLRDSGLNPLTGPIYLGTK</sequence>
<dbReference type="PANTHER" id="PTHR46343:SF2">
    <property type="entry name" value="SUSHI_VON WILLEBRAND FACTOR TYPE A_EGF_PENTRAXIN DOMAIN-CONTAINING 1"/>
    <property type="match status" value="1"/>
</dbReference>
<evidence type="ECO:0000313" key="2">
    <source>
        <dbReference type="EMBL" id="MCB4809259.1"/>
    </source>
</evidence>
<dbReference type="NCBIfam" id="TIGR04131">
    <property type="entry name" value="Bac_Flav_CTERM"/>
    <property type="match status" value="1"/>
</dbReference>
<reference evidence="2" key="1">
    <citation type="submission" date="2021-10" db="EMBL/GenBank/DDBJ databases">
        <title>Tamlana sargassums sp. nov., and Tamlana laminarinivorans sp. nov., two new bacteria isolated from the brown alga.</title>
        <authorList>
            <person name="Li J."/>
        </authorList>
    </citation>
    <scope>NUCLEOTIDE SEQUENCE</scope>
    <source>
        <strain evidence="2">62-3</strain>
    </source>
</reference>
<dbReference type="AlphaFoldDB" id="A0A9X1IAB3"/>
<protein>
    <submittedName>
        <fullName evidence="2">Gliding motility-associated C-terminal domain-containing protein</fullName>
    </submittedName>
</protein>
<dbReference type="InterPro" id="IPR043555">
    <property type="entry name" value="SRPX-like"/>
</dbReference>
<dbReference type="Pfam" id="PF13585">
    <property type="entry name" value="CHU_C"/>
    <property type="match status" value="1"/>
</dbReference>
<comment type="caution">
    <text evidence="2">The sequence shown here is derived from an EMBL/GenBank/DDBJ whole genome shotgun (WGS) entry which is preliminary data.</text>
</comment>
<evidence type="ECO:0000259" key="1">
    <source>
        <dbReference type="Pfam" id="PF23237"/>
    </source>
</evidence>
<proteinExistence type="predicted"/>
<dbReference type="Proteomes" id="UP001139286">
    <property type="component" value="Unassembled WGS sequence"/>
</dbReference>